<reference evidence="1 2" key="1">
    <citation type="submission" date="2016-10" db="EMBL/GenBank/DDBJ databases">
        <authorList>
            <person name="de Groot N.N."/>
        </authorList>
    </citation>
    <scope>NUCLEOTIDE SEQUENCE [LARGE SCALE GENOMIC DNA]</scope>
    <source>
        <strain evidence="1 2">KH2T6</strain>
    </source>
</reference>
<protein>
    <submittedName>
        <fullName evidence="1">Uncharacterized protein</fullName>
    </submittedName>
</protein>
<dbReference type="CDD" id="cd09911">
    <property type="entry name" value="Lin0431_like"/>
    <property type="match status" value="1"/>
</dbReference>
<dbReference type="Proteomes" id="UP000186015">
    <property type="component" value="Unassembled WGS sequence"/>
</dbReference>
<gene>
    <name evidence="1" type="ORF">SAMN05216469_1163</name>
</gene>
<dbReference type="EMBL" id="FOAT01000016">
    <property type="protein sequence ID" value="SEL24499.1"/>
    <property type="molecule type" value="Genomic_DNA"/>
</dbReference>
<sequence>MKTRTVCIIITLLVLCTAAVWCLSVMRPKSGKTAVISQNGKVLYRIDLSSEKDRTIEVTYEGRKNTIELQGGRIHMKCADCPDHICVDTGWLEDGKPIVCLPNRLVIEYENGDIDGTAR</sequence>
<name>A0A1H7NMH0_RUMAL</name>
<dbReference type="RefSeq" id="WP_074835087.1">
    <property type="nucleotide sequence ID" value="NZ_FOAT01000016.1"/>
</dbReference>
<dbReference type="OrthoDB" id="47603at2"/>
<dbReference type="AlphaFoldDB" id="A0A1H7NMH0"/>
<dbReference type="Gene3D" id="2.60.320.10">
    <property type="entry name" value="N-utilization substance G protein NusG, insert domain"/>
    <property type="match status" value="1"/>
</dbReference>
<proteinExistence type="predicted"/>
<organism evidence="1 2">
    <name type="scientific">Ruminococcus albus</name>
    <dbReference type="NCBI Taxonomy" id="1264"/>
    <lineage>
        <taxon>Bacteria</taxon>
        <taxon>Bacillati</taxon>
        <taxon>Bacillota</taxon>
        <taxon>Clostridia</taxon>
        <taxon>Eubacteriales</taxon>
        <taxon>Oscillospiraceae</taxon>
        <taxon>Ruminococcus</taxon>
    </lineage>
</organism>
<evidence type="ECO:0000313" key="2">
    <source>
        <dbReference type="Proteomes" id="UP000186015"/>
    </source>
</evidence>
<accession>A0A1H7NMH0</accession>
<dbReference type="Pfam" id="PF07009">
    <property type="entry name" value="NusG_II"/>
    <property type="match status" value="1"/>
</dbReference>
<evidence type="ECO:0000313" key="1">
    <source>
        <dbReference type="EMBL" id="SEL24499.1"/>
    </source>
</evidence>
<dbReference type="InterPro" id="IPR038690">
    <property type="entry name" value="NusG_2_sf"/>
</dbReference>